<proteinExistence type="predicted"/>
<dbReference type="InterPro" id="IPR013094">
    <property type="entry name" value="AB_hydrolase_3"/>
</dbReference>
<comment type="caution">
    <text evidence="3">The sequence shown here is derived from an EMBL/GenBank/DDBJ whole genome shotgun (WGS) entry which is preliminary data.</text>
</comment>
<dbReference type="GO" id="GO:0016787">
    <property type="term" value="F:hydrolase activity"/>
    <property type="evidence" value="ECO:0007669"/>
    <property type="project" value="UniProtKB-KW"/>
</dbReference>
<reference evidence="3 4" key="1">
    <citation type="submission" date="2020-07" db="EMBL/GenBank/DDBJ databases">
        <title>Sequencing the genomes of 1000 actinobacteria strains.</title>
        <authorList>
            <person name="Klenk H.-P."/>
        </authorList>
    </citation>
    <scope>NUCLEOTIDE SEQUENCE [LARGE SCALE GENOMIC DNA]</scope>
    <source>
        <strain evidence="3 4">DSM 21349</strain>
    </source>
</reference>
<dbReference type="PANTHER" id="PTHR48081">
    <property type="entry name" value="AB HYDROLASE SUPERFAMILY PROTEIN C4A8.06C"/>
    <property type="match status" value="1"/>
</dbReference>
<sequence>MVLFPEARRAVDAAAGDLPVWDPQFSIAASRAEARAAAAAEPREDVADVVDLDCHGVRCRLFRPVATVSTVSTSSTTEGAEGSDAVVLHLHGGGFVFHDIDVHDAGARRLANRTGTAVLSVDYRRPPEHRFPAAPDDVSTVVRWLAGHGREHGIGGPAYVHGDSAGGNLALVAALRHPGFFRAAALVYPFLDPTAGFPSYRTAADGFDPREAAWYWQQYAGTPADLLDPDLAPLLSPDLATLPPTLVVTAEHDPLRDEGEHLARLLAEQGVEVTATRYLGQIHGFWRHPGVFPATEPLLGQVAGFFRLHS</sequence>
<dbReference type="InterPro" id="IPR029058">
    <property type="entry name" value="AB_hydrolase_fold"/>
</dbReference>
<organism evidence="3 4">
    <name type="scientific">Nocardioides ginsengisegetis</name>
    <dbReference type="NCBI Taxonomy" id="661491"/>
    <lineage>
        <taxon>Bacteria</taxon>
        <taxon>Bacillati</taxon>
        <taxon>Actinomycetota</taxon>
        <taxon>Actinomycetes</taxon>
        <taxon>Propionibacteriales</taxon>
        <taxon>Nocardioidaceae</taxon>
        <taxon>Nocardioides</taxon>
    </lineage>
</organism>
<accession>A0A7W3PAC1</accession>
<dbReference type="AlphaFoldDB" id="A0A7W3PAC1"/>
<gene>
    <name evidence="3" type="ORF">FB382_002588</name>
</gene>
<keyword evidence="4" id="KW-1185">Reference proteome</keyword>
<dbReference type="PANTHER" id="PTHR48081:SF8">
    <property type="entry name" value="ALPHA_BETA HYDROLASE FOLD-3 DOMAIN-CONTAINING PROTEIN-RELATED"/>
    <property type="match status" value="1"/>
</dbReference>
<keyword evidence="1 3" id="KW-0378">Hydrolase</keyword>
<dbReference type="Pfam" id="PF07859">
    <property type="entry name" value="Abhydrolase_3"/>
    <property type="match status" value="1"/>
</dbReference>
<dbReference type="InterPro" id="IPR050300">
    <property type="entry name" value="GDXG_lipolytic_enzyme"/>
</dbReference>
<evidence type="ECO:0000256" key="1">
    <source>
        <dbReference type="ARBA" id="ARBA00022801"/>
    </source>
</evidence>
<dbReference type="Gene3D" id="3.40.50.1820">
    <property type="entry name" value="alpha/beta hydrolase"/>
    <property type="match status" value="1"/>
</dbReference>
<name>A0A7W3PAC1_9ACTN</name>
<protein>
    <submittedName>
        <fullName evidence="3">Acetyl esterase</fullName>
        <ecNumber evidence="3">3.1.1.-</ecNumber>
    </submittedName>
</protein>
<evidence type="ECO:0000313" key="3">
    <source>
        <dbReference type="EMBL" id="MBA8804297.1"/>
    </source>
</evidence>
<evidence type="ECO:0000313" key="4">
    <source>
        <dbReference type="Proteomes" id="UP000580910"/>
    </source>
</evidence>
<evidence type="ECO:0000259" key="2">
    <source>
        <dbReference type="Pfam" id="PF07859"/>
    </source>
</evidence>
<feature type="domain" description="Alpha/beta hydrolase fold-3" evidence="2">
    <location>
        <begin position="87"/>
        <end position="286"/>
    </location>
</feature>
<dbReference type="Proteomes" id="UP000580910">
    <property type="component" value="Unassembled WGS sequence"/>
</dbReference>
<dbReference type="RefSeq" id="WP_343055595.1">
    <property type="nucleotide sequence ID" value="NZ_JACGXA010000001.1"/>
</dbReference>
<dbReference type="EC" id="3.1.1.-" evidence="3"/>
<dbReference type="EMBL" id="JACGXA010000001">
    <property type="protein sequence ID" value="MBA8804297.1"/>
    <property type="molecule type" value="Genomic_DNA"/>
</dbReference>
<dbReference type="SUPFAM" id="SSF53474">
    <property type="entry name" value="alpha/beta-Hydrolases"/>
    <property type="match status" value="1"/>
</dbReference>